<dbReference type="Proteomes" id="UP000492820">
    <property type="component" value="Unassembled WGS sequence"/>
</dbReference>
<feature type="region of interest" description="Disordered" evidence="1">
    <location>
        <begin position="670"/>
        <end position="696"/>
    </location>
</feature>
<proteinExistence type="predicted"/>
<reference evidence="2" key="2">
    <citation type="submission" date="2014-06" db="EMBL/GenBank/DDBJ databases">
        <authorList>
            <person name="Aslett M."/>
        </authorList>
    </citation>
    <scope>NUCLEOTIDE SEQUENCE</scope>
</reference>
<feature type="region of interest" description="Disordered" evidence="1">
    <location>
        <begin position="505"/>
        <end position="569"/>
    </location>
</feature>
<evidence type="ECO:0000313" key="2">
    <source>
        <dbReference type="EMBL" id="CDS22608.1"/>
    </source>
</evidence>
<evidence type="ECO:0000313" key="3">
    <source>
        <dbReference type="Proteomes" id="UP000492820"/>
    </source>
</evidence>
<feature type="compositionally biased region" description="Polar residues" evidence="1">
    <location>
        <begin position="926"/>
        <end position="953"/>
    </location>
</feature>
<feature type="region of interest" description="Disordered" evidence="1">
    <location>
        <begin position="813"/>
        <end position="977"/>
    </location>
</feature>
<feature type="compositionally biased region" description="Low complexity" evidence="1">
    <location>
        <begin position="1207"/>
        <end position="1216"/>
    </location>
</feature>
<sequence>MAKGRAINEAQKTVGLKGFGTVAGSLMRDLGDASSTSLENNIDSSLLDDFNVIESAIDAEIDAIPLEFSPHSRNSATRLESDSIETLNPLNAHPLSIEDPIVTYDSVVNQMITDGVEWIPPDQMGKGFSDVRLVHPIAAHSQNINGSDDVTTSTVAQSEVTLNSGCQAPRPTKPSDLSNNIPSIVNHYLLFTLKCETTAFVQHPSSDANDLGVSENVSKLRELQFQLNQEKATRKHQEDYIQQLQRYYDNLLAKHAAAEMTIDHLRFRAKVGCDDSTPLPTLPTTPSNTSFNTLRGRKLTSVSLDTCVPASLSKRPHQPHVSGSVMSLRDKSTLTLLYGSPSYNQRASMQPQVHLMPLSSSICHSEQNHLNDGFECSKSSPNNTTNGNNTASSGDDGADFDGVSHRPVANVNLATQEAAKSLEDQLNASLAAVHERLNAIEVRPFDDHRKEAIAAAHRDLEDLQRRYQAGQYLWSGGGLFDSQAMIGSRLDRLSQRLQLALECTLDDDGDNTTPPRPSSLSLVDSRRSASANTNYTGVPTTATGINSSGPAASHHESSSSPSGSAHPGAVDAATIAAAADSREAAEAHFSRLLARYNKLKTIPGHWKNVESLMQRMLQLSDRYSAQSSVIFPPKNLRQMFESDYGINNGVNQALTAKPSVQTYSQSIVSKPMKDAPTNPRQMVSPDSGVAQTPLGSSGSSGISCYGTAASRGGLVRQRSTEAAVAPLNEASIDSQRKQSDSGFWATDTCSAAAPPSSSPFKGGLVNSLSDTTTNTDELDVDNNVNRLSKMLPDDVMSLEADILRLRKGIARLTSTASASASRHRESGAGSGSSNSTFGENPSRKTLQRPLNGVNASTLSRLPKSLGHSSTNVRQLRLPASSSSSDEDTTYSTYNRSRYPSKSRHHVAAPNNSNDTNPSLKVIGSSLIPQQRTLATGPTRTYCRTSSRTHPQSSRIEDPSYHRIATPGHRRSRSSTGQKAFYRPCGSCGGSGYNLNTIGHSENEAFDSSVHSRTISDSFSMPARVIYEYRQTPTIRLPVQQGYNGWTERVYGIQELYGSALSLQKGRAYNTIGHQPSTSLGGWSNQSQCSWAPGKSVLLPATSSPLIPQRAHRRTRQYVPPKSQSLSHGDTTSSSSEDEACGATVIPTSSCSCNHYRHRSSSCQAAELEDFSSASSGAYAAARCVTQMAQRLNSKLTRHQARHRAPMRQSQPHQQLSSHRRSSRCSHQDSDTSYREDF</sequence>
<feature type="region of interest" description="Disordered" evidence="1">
    <location>
        <begin position="1192"/>
        <end position="1237"/>
    </location>
</feature>
<feature type="region of interest" description="Disordered" evidence="1">
    <location>
        <begin position="373"/>
        <end position="404"/>
    </location>
</feature>
<feature type="region of interest" description="Disordered" evidence="1">
    <location>
        <begin position="748"/>
        <end position="777"/>
    </location>
</feature>
<evidence type="ECO:0000313" key="4">
    <source>
        <dbReference type="WBParaSite" id="EgrG_001177000"/>
    </source>
</evidence>
<feature type="compositionally biased region" description="Low complexity" evidence="1">
    <location>
        <begin position="1122"/>
        <end position="1134"/>
    </location>
</feature>
<dbReference type="OrthoDB" id="10035553at2759"/>
<name>A0A068WR44_ECHGR</name>
<feature type="compositionally biased region" description="Polar residues" evidence="1">
    <location>
        <begin position="909"/>
        <end position="918"/>
    </location>
</feature>
<feature type="compositionally biased region" description="Low complexity" evidence="1">
    <location>
        <begin position="547"/>
        <end position="569"/>
    </location>
</feature>
<feature type="compositionally biased region" description="Low complexity" evidence="1">
    <location>
        <begin position="377"/>
        <end position="395"/>
    </location>
</feature>
<gene>
    <name evidence="2" type="ORF">EgrG_001177000</name>
</gene>
<dbReference type="AlphaFoldDB" id="A0A068WR44"/>
<feature type="region of interest" description="Disordered" evidence="1">
    <location>
        <begin position="1105"/>
        <end position="1138"/>
    </location>
</feature>
<protein>
    <submittedName>
        <fullName evidence="2 4">Rac guanyl nucleotide exchange factor</fullName>
    </submittedName>
</protein>
<evidence type="ECO:0000256" key="1">
    <source>
        <dbReference type="SAM" id="MobiDB-lite"/>
    </source>
</evidence>
<reference evidence="2 3" key="1">
    <citation type="journal article" date="2013" name="Nature">
        <title>The genomes of four tapeworm species reveal adaptations to parasitism.</title>
        <authorList>
            <person name="Tsai I.J."/>
            <person name="Zarowiecki M."/>
            <person name="Holroyd N."/>
            <person name="Garciarrubio A."/>
            <person name="Sanchez-Flores A."/>
            <person name="Brooks K.L."/>
            <person name="Tracey A."/>
            <person name="Bobes R.J."/>
            <person name="Fragoso G."/>
            <person name="Sciutto E."/>
            <person name="Aslett M."/>
            <person name="Beasley H."/>
            <person name="Bennett H.M."/>
            <person name="Cai J."/>
            <person name="Camicia F."/>
            <person name="Clark R."/>
            <person name="Cucher M."/>
            <person name="De Silva N."/>
            <person name="Day T.A."/>
            <person name="Deplazes P."/>
            <person name="Estrada K."/>
            <person name="Fernandez C."/>
            <person name="Holland P.W."/>
            <person name="Hou J."/>
            <person name="Hu S."/>
            <person name="Huckvale T."/>
            <person name="Hung S.S."/>
            <person name="Kamenetzky L."/>
            <person name="Keane J.A."/>
            <person name="Kiss F."/>
            <person name="Koziol U."/>
            <person name="Lambert O."/>
            <person name="Liu K."/>
            <person name="Luo X."/>
            <person name="Luo Y."/>
            <person name="Macchiaroli N."/>
            <person name="Nichol S."/>
            <person name="Paps J."/>
            <person name="Parkinson J."/>
            <person name="Pouchkina-Stantcheva N."/>
            <person name="Riddiford N."/>
            <person name="Rosenzvit M."/>
            <person name="Salinas G."/>
            <person name="Wasmuth J.D."/>
            <person name="Zamanian M."/>
            <person name="Zheng Y."/>
            <person name="Cai X."/>
            <person name="Soberon X."/>
            <person name="Olson P.D."/>
            <person name="Laclette J.P."/>
            <person name="Brehm K."/>
            <person name="Berriman M."/>
            <person name="Garciarrubio A."/>
            <person name="Bobes R.J."/>
            <person name="Fragoso G."/>
            <person name="Sanchez-Flores A."/>
            <person name="Estrada K."/>
            <person name="Cevallos M.A."/>
            <person name="Morett E."/>
            <person name="Gonzalez V."/>
            <person name="Portillo T."/>
            <person name="Ochoa-Leyva A."/>
            <person name="Jose M.V."/>
            <person name="Sciutto E."/>
            <person name="Landa A."/>
            <person name="Jimenez L."/>
            <person name="Valdes V."/>
            <person name="Carrero J.C."/>
            <person name="Larralde C."/>
            <person name="Morales-Montor J."/>
            <person name="Limon-Lason J."/>
            <person name="Soberon X."/>
            <person name="Laclette J.P."/>
        </authorList>
    </citation>
    <scope>NUCLEOTIDE SEQUENCE [LARGE SCALE GENOMIC DNA]</scope>
</reference>
<feature type="compositionally biased region" description="Basic and acidic residues" evidence="1">
    <location>
        <begin position="1225"/>
        <end position="1237"/>
    </location>
</feature>
<dbReference type="EMBL" id="LK028587">
    <property type="protein sequence ID" value="CDS22608.1"/>
    <property type="molecule type" value="Genomic_DNA"/>
</dbReference>
<reference evidence="4" key="3">
    <citation type="submission" date="2020-10" db="UniProtKB">
        <authorList>
            <consortium name="WormBaseParasite"/>
        </authorList>
    </citation>
    <scope>IDENTIFICATION</scope>
</reference>
<feature type="compositionally biased region" description="Polar residues" evidence="1">
    <location>
        <begin position="766"/>
        <end position="775"/>
    </location>
</feature>
<accession>A0A068WR44</accession>
<feature type="compositionally biased region" description="Low complexity" evidence="1">
    <location>
        <begin position="750"/>
        <end position="759"/>
    </location>
</feature>
<dbReference type="WBParaSite" id="EgrG_001177000">
    <property type="protein sequence ID" value="EgrG_001177000"/>
    <property type="gene ID" value="EgrG_001177000"/>
</dbReference>
<feature type="compositionally biased region" description="Basic residues" evidence="1">
    <location>
        <begin position="1195"/>
        <end position="1205"/>
    </location>
</feature>
<organism evidence="2">
    <name type="scientific">Echinococcus granulosus</name>
    <name type="common">Hydatid tapeworm</name>
    <dbReference type="NCBI Taxonomy" id="6210"/>
    <lineage>
        <taxon>Eukaryota</taxon>
        <taxon>Metazoa</taxon>
        <taxon>Spiralia</taxon>
        <taxon>Lophotrochozoa</taxon>
        <taxon>Platyhelminthes</taxon>
        <taxon>Cestoda</taxon>
        <taxon>Eucestoda</taxon>
        <taxon>Cyclophyllidea</taxon>
        <taxon>Taeniidae</taxon>
        <taxon>Echinococcus</taxon>
        <taxon>Echinococcus granulosus group</taxon>
    </lineage>
</organism>
<feature type="compositionally biased region" description="Polar residues" evidence="1">
    <location>
        <begin position="518"/>
        <end position="546"/>
    </location>
</feature>